<dbReference type="Proteomes" id="UP000656804">
    <property type="component" value="Unassembled WGS sequence"/>
</dbReference>
<dbReference type="InterPro" id="IPR003760">
    <property type="entry name" value="PnrA-like"/>
</dbReference>
<protein>
    <submittedName>
        <fullName evidence="10">BMP family ABC transporter substrate-binding protein</fullName>
    </submittedName>
</protein>
<dbReference type="Pfam" id="PF02608">
    <property type="entry name" value="Bmp"/>
    <property type="match status" value="1"/>
</dbReference>
<dbReference type="AlphaFoldDB" id="A0A930Y6A0"/>
<dbReference type="GO" id="GO:0005886">
    <property type="term" value="C:plasma membrane"/>
    <property type="evidence" value="ECO:0007669"/>
    <property type="project" value="UniProtKB-SubCell"/>
</dbReference>
<dbReference type="PROSITE" id="PS51257">
    <property type="entry name" value="PROKAR_LIPOPROTEIN"/>
    <property type="match status" value="1"/>
</dbReference>
<comment type="similarity">
    <text evidence="2">Belongs to the BMP lipoprotein family.</text>
</comment>
<evidence type="ECO:0000259" key="9">
    <source>
        <dbReference type="Pfam" id="PF02608"/>
    </source>
</evidence>
<proteinExistence type="inferred from homology"/>
<dbReference type="InterPro" id="IPR050957">
    <property type="entry name" value="BMP_lipoprotein"/>
</dbReference>
<dbReference type="PANTHER" id="PTHR34296:SF2">
    <property type="entry name" value="ABC TRANSPORTER GUANOSINE-BINDING PROTEIN NUPN"/>
    <property type="match status" value="1"/>
</dbReference>
<feature type="signal peptide" evidence="8">
    <location>
        <begin position="1"/>
        <end position="19"/>
    </location>
</feature>
<evidence type="ECO:0000313" key="10">
    <source>
        <dbReference type="EMBL" id="MBF4160716.1"/>
    </source>
</evidence>
<keyword evidence="3" id="KW-1003">Cell membrane</keyword>
<feature type="region of interest" description="Disordered" evidence="7">
    <location>
        <begin position="325"/>
        <end position="344"/>
    </location>
</feature>
<dbReference type="PANTHER" id="PTHR34296">
    <property type="entry name" value="TRANSCRIPTIONAL ACTIVATOR PROTEIN MED"/>
    <property type="match status" value="1"/>
</dbReference>
<evidence type="ECO:0000313" key="11">
    <source>
        <dbReference type="Proteomes" id="UP000656804"/>
    </source>
</evidence>
<gene>
    <name evidence="10" type="ORF">ISG29_03385</name>
</gene>
<keyword evidence="11" id="KW-1185">Reference proteome</keyword>
<evidence type="ECO:0000256" key="4">
    <source>
        <dbReference type="ARBA" id="ARBA00022729"/>
    </source>
</evidence>
<dbReference type="EMBL" id="JADIVZ010000001">
    <property type="protein sequence ID" value="MBF4160716.1"/>
    <property type="molecule type" value="Genomic_DNA"/>
</dbReference>
<name>A0A930Y6A0_9ACTN</name>
<organism evidence="10 11">
    <name type="scientific">Nocardioides acrostichi</name>
    <dbReference type="NCBI Taxonomy" id="2784339"/>
    <lineage>
        <taxon>Bacteria</taxon>
        <taxon>Bacillati</taxon>
        <taxon>Actinomycetota</taxon>
        <taxon>Actinomycetes</taxon>
        <taxon>Propionibacteriales</taxon>
        <taxon>Nocardioidaceae</taxon>
        <taxon>Nocardioides</taxon>
    </lineage>
</organism>
<comment type="subcellular location">
    <subcellularLocation>
        <location evidence="1">Cell membrane</location>
        <topology evidence="1">Lipid-anchor</topology>
    </subcellularLocation>
</comment>
<evidence type="ECO:0000256" key="5">
    <source>
        <dbReference type="ARBA" id="ARBA00023136"/>
    </source>
</evidence>
<reference evidence="10" key="1">
    <citation type="submission" date="2020-11" db="EMBL/GenBank/DDBJ databases">
        <title>Nocardioides sp. CBS4Y-1, whole genome shotgun sequence.</title>
        <authorList>
            <person name="Tuo L."/>
        </authorList>
    </citation>
    <scope>NUCLEOTIDE SEQUENCE</scope>
    <source>
        <strain evidence="10">CBS4Y-1</strain>
    </source>
</reference>
<evidence type="ECO:0000256" key="3">
    <source>
        <dbReference type="ARBA" id="ARBA00022475"/>
    </source>
</evidence>
<accession>A0A930Y6A0</accession>
<keyword evidence="4 8" id="KW-0732">Signal</keyword>
<keyword evidence="5" id="KW-0472">Membrane</keyword>
<dbReference type="InterPro" id="IPR028082">
    <property type="entry name" value="Peripla_BP_I"/>
</dbReference>
<dbReference type="RefSeq" id="WP_194501903.1">
    <property type="nucleotide sequence ID" value="NZ_JADIVZ010000001.1"/>
</dbReference>
<dbReference type="SUPFAM" id="SSF53822">
    <property type="entry name" value="Periplasmic binding protein-like I"/>
    <property type="match status" value="1"/>
</dbReference>
<evidence type="ECO:0000256" key="7">
    <source>
        <dbReference type="SAM" id="MobiDB-lite"/>
    </source>
</evidence>
<feature type="chain" id="PRO_5039058408" evidence="8">
    <location>
        <begin position="20"/>
        <end position="344"/>
    </location>
</feature>
<feature type="domain" description="ABC transporter substrate-binding protein PnrA-like" evidence="9">
    <location>
        <begin position="37"/>
        <end position="315"/>
    </location>
</feature>
<sequence>MRLKLAAIPVALALPLSLAGCGSSSSDSGEVADSGTVKVGFLSPAPRNDGGFTQYALVGVQDAVDAGDMELTSIVDNVAESQDQIEGLQTLAANNDVVIADGAVLNKAVAVVAPKYPDTHFVLVASDLDEFAENVSSVTVAVGLDAIVAGAVASMRSKSKKIGMIAGPEVPSSTAWYYGMKQGAALENPDTEVYQAYTNDYNDVGKAKQAAEAMIANGADQILSDLDSGSEGIYQAADAAAGTEVYNVFALHCDENPNIVGSGVVSWADVLKTSTTEAAAGDLPAGAISFGLESGALSFQFCDDKPSAEEKALVEKVTGEISDGTITPEENVLLPKPDYDFEQR</sequence>
<evidence type="ECO:0000256" key="2">
    <source>
        <dbReference type="ARBA" id="ARBA00008610"/>
    </source>
</evidence>
<dbReference type="Gene3D" id="3.40.50.2300">
    <property type="match status" value="2"/>
</dbReference>
<keyword evidence="6" id="KW-0449">Lipoprotein</keyword>
<evidence type="ECO:0000256" key="6">
    <source>
        <dbReference type="ARBA" id="ARBA00023288"/>
    </source>
</evidence>
<evidence type="ECO:0000256" key="8">
    <source>
        <dbReference type="SAM" id="SignalP"/>
    </source>
</evidence>
<comment type="caution">
    <text evidence="10">The sequence shown here is derived from an EMBL/GenBank/DDBJ whole genome shotgun (WGS) entry which is preliminary data.</text>
</comment>
<evidence type="ECO:0000256" key="1">
    <source>
        <dbReference type="ARBA" id="ARBA00004193"/>
    </source>
</evidence>